<evidence type="ECO:0000256" key="1">
    <source>
        <dbReference type="SAM" id="MobiDB-lite"/>
    </source>
</evidence>
<feature type="region of interest" description="Disordered" evidence="1">
    <location>
        <begin position="268"/>
        <end position="341"/>
    </location>
</feature>
<dbReference type="OrthoDB" id="55923at2759"/>
<keyword evidence="3" id="KW-1185">Reference proteome</keyword>
<feature type="compositionally biased region" description="Polar residues" evidence="1">
    <location>
        <begin position="273"/>
        <end position="283"/>
    </location>
</feature>
<organism evidence="2 3">
    <name type="scientific">Seminavis robusta</name>
    <dbReference type="NCBI Taxonomy" id="568900"/>
    <lineage>
        <taxon>Eukaryota</taxon>
        <taxon>Sar</taxon>
        <taxon>Stramenopiles</taxon>
        <taxon>Ochrophyta</taxon>
        <taxon>Bacillariophyta</taxon>
        <taxon>Bacillariophyceae</taxon>
        <taxon>Bacillariophycidae</taxon>
        <taxon>Naviculales</taxon>
        <taxon>Naviculaceae</taxon>
        <taxon>Seminavis</taxon>
    </lineage>
</organism>
<reference evidence="2" key="1">
    <citation type="submission" date="2020-06" db="EMBL/GenBank/DDBJ databases">
        <authorList>
            <consortium name="Plant Systems Biology data submission"/>
        </authorList>
    </citation>
    <scope>NUCLEOTIDE SEQUENCE</scope>
    <source>
        <strain evidence="2">D6</strain>
    </source>
</reference>
<dbReference type="EMBL" id="CAICTM010001274">
    <property type="protein sequence ID" value="CAB9522186.1"/>
    <property type="molecule type" value="Genomic_DNA"/>
</dbReference>
<evidence type="ECO:0000313" key="3">
    <source>
        <dbReference type="Proteomes" id="UP001153069"/>
    </source>
</evidence>
<dbReference type="AlphaFoldDB" id="A0A9N8EIY6"/>
<feature type="region of interest" description="Disordered" evidence="1">
    <location>
        <begin position="453"/>
        <end position="472"/>
    </location>
</feature>
<feature type="region of interest" description="Disordered" evidence="1">
    <location>
        <begin position="121"/>
        <end position="173"/>
    </location>
</feature>
<comment type="caution">
    <text evidence="2">The sequence shown here is derived from an EMBL/GenBank/DDBJ whole genome shotgun (WGS) entry which is preliminary data.</text>
</comment>
<protein>
    <submittedName>
        <fullName evidence="2">Uncharacterized protein</fullName>
    </submittedName>
</protein>
<evidence type="ECO:0000313" key="2">
    <source>
        <dbReference type="EMBL" id="CAB9522186.1"/>
    </source>
</evidence>
<dbReference type="Proteomes" id="UP001153069">
    <property type="component" value="Unassembled WGS sequence"/>
</dbReference>
<name>A0A9N8EIY6_9STRA</name>
<proteinExistence type="predicted"/>
<accession>A0A9N8EIY6</accession>
<feature type="compositionally biased region" description="Low complexity" evidence="1">
    <location>
        <begin position="298"/>
        <end position="326"/>
    </location>
</feature>
<feature type="compositionally biased region" description="Low complexity" evidence="1">
    <location>
        <begin position="129"/>
        <end position="163"/>
    </location>
</feature>
<gene>
    <name evidence="2" type="ORF">SEMRO_1276_G258530.1</name>
</gene>
<sequence>MSSTPALTRKPGTGLFVDTKTDFCIALSERADGLLETSKAIKEIQTVLLDSSASNDEKTKAADNLTILINYLQQENAKLQKDVRAMAPISGFNRGYQRIAAANRQAMRKQGRMTSLQKVETLIDEDENNNNTGNASASSSKKPKATAAATTPTPTTETPTPTKVIPDKDATINFPPPANGETYTRHECIQVVENLQGTAAKGKIIEALLKSSYIPVKHSALYRMLKNWKEHKAAGFTLHSFPNDSWFNLGRPPHALIFDEVEGIVRKLPTKPGKTNEQLNQQMDSRKRKKSEASGKVALSESSSAYSKKLKATSAATPATTTPTTTNIIPHATLPPPANGKTYTRHECIQVVEKLQGTAGTTKGKIIADILQSSYIPVKKAALYEMLKRWKQHKKAGGTLETFPNYDWLNYGRPPFLSLNEVEGIAQELSTTPGKAIDLEELKQKMVRRKREKLEASGKVLPSESAATPSRDTLRNYGIQLRLIGGASCPTNSSKKT</sequence>